<dbReference type="RefSeq" id="WP_188781256.1">
    <property type="nucleotide sequence ID" value="NZ_BMKQ01000002.1"/>
</dbReference>
<dbReference type="Proteomes" id="UP000649179">
    <property type="component" value="Unassembled WGS sequence"/>
</dbReference>
<gene>
    <name evidence="1" type="ORF">GCM10011519_33700</name>
</gene>
<evidence type="ECO:0000313" key="2">
    <source>
        <dbReference type="Proteomes" id="UP000649179"/>
    </source>
</evidence>
<organism evidence="1 2">
    <name type="scientific">Marmoricola endophyticus</name>
    <dbReference type="NCBI Taxonomy" id="2040280"/>
    <lineage>
        <taxon>Bacteria</taxon>
        <taxon>Bacillati</taxon>
        <taxon>Actinomycetota</taxon>
        <taxon>Actinomycetes</taxon>
        <taxon>Propionibacteriales</taxon>
        <taxon>Nocardioidaceae</taxon>
        <taxon>Marmoricola</taxon>
    </lineage>
</organism>
<proteinExistence type="predicted"/>
<comment type="caution">
    <text evidence="1">The sequence shown here is derived from an EMBL/GenBank/DDBJ whole genome shotgun (WGS) entry which is preliminary data.</text>
</comment>
<reference evidence="1" key="2">
    <citation type="submission" date="2020-09" db="EMBL/GenBank/DDBJ databases">
        <authorList>
            <person name="Sun Q."/>
            <person name="Zhou Y."/>
        </authorList>
    </citation>
    <scope>NUCLEOTIDE SEQUENCE</scope>
    <source>
        <strain evidence="1">CGMCC 1.16067</strain>
    </source>
</reference>
<protein>
    <submittedName>
        <fullName evidence="1">Uncharacterized protein</fullName>
    </submittedName>
</protein>
<dbReference type="EMBL" id="BMKQ01000002">
    <property type="protein sequence ID" value="GGF56997.1"/>
    <property type="molecule type" value="Genomic_DNA"/>
</dbReference>
<evidence type="ECO:0000313" key="1">
    <source>
        <dbReference type="EMBL" id="GGF56997.1"/>
    </source>
</evidence>
<accession>A0A917BSF7</accession>
<dbReference type="AlphaFoldDB" id="A0A917BSF7"/>
<keyword evidence="2" id="KW-1185">Reference proteome</keyword>
<reference evidence="1" key="1">
    <citation type="journal article" date="2014" name="Int. J. Syst. Evol. Microbiol.">
        <title>Complete genome sequence of Corynebacterium casei LMG S-19264T (=DSM 44701T), isolated from a smear-ripened cheese.</title>
        <authorList>
            <consortium name="US DOE Joint Genome Institute (JGI-PGF)"/>
            <person name="Walter F."/>
            <person name="Albersmeier A."/>
            <person name="Kalinowski J."/>
            <person name="Ruckert C."/>
        </authorList>
    </citation>
    <scope>NUCLEOTIDE SEQUENCE</scope>
    <source>
        <strain evidence="1">CGMCC 1.16067</strain>
    </source>
</reference>
<name>A0A917BSF7_9ACTN</name>
<sequence>MEREAIHDLVLVELSRSEDDDVASAATELIQRDADENAILEQIRRQQGRA</sequence>